<comment type="caution">
    <text evidence="1">The sequence shown here is derived from an EMBL/GenBank/DDBJ whole genome shotgun (WGS) entry which is preliminary data.</text>
</comment>
<proteinExistence type="predicted"/>
<accession>A0ABD5YW99</accession>
<dbReference type="RefSeq" id="WP_390207152.1">
    <property type="nucleotide sequence ID" value="NZ_JBHTAX010000008.1"/>
</dbReference>
<keyword evidence="2" id="KW-1185">Reference proteome</keyword>
<evidence type="ECO:0000313" key="1">
    <source>
        <dbReference type="EMBL" id="MFC7193348.1"/>
    </source>
</evidence>
<organism evidence="1 2">
    <name type="scientific">Halocatena marina</name>
    <dbReference type="NCBI Taxonomy" id="2934937"/>
    <lineage>
        <taxon>Archaea</taxon>
        <taxon>Methanobacteriati</taxon>
        <taxon>Methanobacteriota</taxon>
        <taxon>Stenosarchaea group</taxon>
        <taxon>Halobacteria</taxon>
        <taxon>Halobacteriales</taxon>
        <taxon>Natronomonadaceae</taxon>
        <taxon>Halocatena</taxon>
    </lineage>
</organism>
<dbReference type="AlphaFoldDB" id="A0ABD5YW99"/>
<name>A0ABD5YW99_9EURY</name>
<dbReference type="Proteomes" id="UP001596417">
    <property type="component" value="Unassembled WGS sequence"/>
</dbReference>
<sequence>MRSIEVGAGVVTITDETIQLDLGLFGGIKRFHEQSKYIIPILIIATISTVHEAVFGSSPLREFSQFAIILGILTFTFYTLDRLLPRIWNNIGLATELRRTDVKQVEYTAGGRLLPEDCGLLLMTARQQAFGWSRYPTGSLESSNWRMQNRPSRTPGSPSFRLQKRASGLSYDHQRLGHRVRISVLSGRRD</sequence>
<gene>
    <name evidence="1" type="ORF">ACFQL7_28510</name>
</gene>
<protein>
    <submittedName>
        <fullName evidence="1">Uncharacterized protein</fullName>
    </submittedName>
</protein>
<reference evidence="1 2" key="1">
    <citation type="journal article" date="2019" name="Int. J. Syst. Evol. Microbiol.">
        <title>The Global Catalogue of Microorganisms (GCM) 10K type strain sequencing project: providing services to taxonomists for standard genome sequencing and annotation.</title>
        <authorList>
            <consortium name="The Broad Institute Genomics Platform"/>
            <consortium name="The Broad Institute Genome Sequencing Center for Infectious Disease"/>
            <person name="Wu L."/>
            <person name="Ma J."/>
        </authorList>
    </citation>
    <scope>NUCLEOTIDE SEQUENCE [LARGE SCALE GENOMIC DNA]</scope>
    <source>
        <strain evidence="1 2">RDMS1</strain>
    </source>
</reference>
<dbReference type="EMBL" id="JBHTAX010000008">
    <property type="protein sequence ID" value="MFC7193348.1"/>
    <property type="molecule type" value="Genomic_DNA"/>
</dbReference>
<evidence type="ECO:0000313" key="2">
    <source>
        <dbReference type="Proteomes" id="UP001596417"/>
    </source>
</evidence>